<reference evidence="1 2" key="1">
    <citation type="submission" date="2023-01" db="EMBL/GenBank/DDBJ databases">
        <authorList>
            <person name="Whitehead M."/>
        </authorList>
    </citation>
    <scope>NUCLEOTIDE SEQUENCE [LARGE SCALE GENOMIC DNA]</scope>
</reference>
<name>A0AAV0XPV5_9HEMI</name>
<dbReference type="AlphaFoldDB" id="A0AAV0XPV5"/>
<evidence type="ECO:0000313" key="2">
    <source>
        <dbReference type="Proteomes" id="UP001160148"/>
    </source>
</evidence>
<evidence type="ECO:0000313" key="1">
    <source>
        <dbReference type="EMBL" id="CAI6369872.1"/>
    </source>
</evidence>
<proteinExistence type="predicted"/>
<comment type="caution">
    <text evidence="1">The sequence shown here is derived from an EMBL/GenBank/DDBJ whole genome shotgun (WGS) entry which is preliminary data.</text>
</comment>
<organism evidence="1 2">
    <name type="scientific">Macrosiphum euphorbiae</name>
    <name type="common">potato aphid</name>
    <dbReference type="NCBI Taxonomy" id="13131"/>
    <lineage>
        <taxon>Eukaryota</taxon>
        <taxon>Metazoa</taxon>
        <taxon>Ecdysozoa</taxon>
        <taxon>Arthropoda</taxon>
        <taxon>Hexapoda</taxon>
        <taxon>Insecta</taxon>
        <taxon>Pterygota</taxon>
        <taxon>Neoptera</taxon>
        <taxon>Paraneoptera</taxon>
        <taxon>Hemiptera</taxon>
        <taxon>Sternorrhyncha</taxon>
        <taxon>Aphidomorpha</taxon>
        <taxon>Aphidoidea</taxon>
        <taxon>Aphididae</taxon>
        <taxon>Macrosiphini</taxon>
        <taxon>Macrosiphum</taxon>
    </lineage>
</organism>
<dbReference type="EMBL" id="CARXXK010000095">
    <property type="protein sequence ID" value="CAI6369872.1"/>
    <property type="molecule type" value="Genomic_DNA"/>
</dbReference>
<gene>
    <name evidence="1" type="ORF">MEUPH1_LOCUS24059</name>
</gene>
<keyword evidence="2" id="KW-1185">Reference proteome</keyword>
<sequence length="783" mass="89292">MDFRGFNKFRKHLNRDHSIVYNNSNSKPGISTNLPKTQVPENSEVHNPSINNIILDPNTSDIDKTYENKIDEDFKNTILQSVMRFVVDLQSKPNVTRSLLQKIVTDTDDLITNGIINKLKIKLEPLLKSCDPVQKHEIDKLFEVLENPFSKLNTDHLRMKYLEDNNLFFKPQTINVGYCKEKKCVNGVEKLLMVPVEGHLLSLKKNLKSFFELPGVLKTAQQFLNNHTNPSVLSSFIDGSTWINMKSKFSDKTVFPIFLYYDDAEMGNPLGSHSGIHKIGCIYYTIPAFPPEYLSSLDNVFVAFLFHSSDRSRHKISNKKMFRALIKELIEIQEYGIQLSNNITIYFALGLVLGDNLGLNSILGFVESFSANHYCRICRSPKSDLKNFICESKLLRNKINYESDLIQANVSVTGLNERCIFNDVPNFHVTENIVCDFMHDVPEGVARYDMAVIINNLIKNNFFSIDDLNSRIELFDYGVLESKNRPPCITLGNLKNGMIIMSAAEMLCFVRYFGLIIGELVPLKCDVWNLYLTLRKIIDLCCARNVQKECAVQLDNLVAEHNRLYLLHSQSKLKPKFHVLTHYGRLLLKNGPIILTSSIRFEAKHKILKSISNSVPCRINLGHTLAYKIQLQMASRLLKQEGLRADLEIGPGQSFLSAVQFTHLFHQAMPDELKNISLLVSWCKYKGIFYKPGVVLTLEVNLDGCLFGKVEKILIGKSMIPYFIVKPLYSVGFNDHFYAHEVEDNTNTYDLIGYYVNQIPDSTPSVTRVLGDGSLYVTIRYAL</sequence>
<accession>A0AAV0XPV5</accession>
<dbReference type="Proteomes" id="UP001160148">
    <property type="component" value="Unassembled WGS sequence"/>
</dbReference>
<protein>
    <submittedName>
        <fullName evidence="1">Uncharacterized protein</fullName>
    </submittedName>
</protein>